<keyword evidence="2" id="KW-1185">Reference proteome</keyword>
<dbReference type="AlphaFoldDB" id="A0A015NAF1"/>
<name>A0A015NAF1_RHIIW</name>
<comment type="caution">
    <text evidence="1">The sequence shown here is derived from an EMBL/GenBank/DDBJ whole genome shotgun (WGS) entry which is preliminary data.</text>
</comment>
<dbReference type="EMBL" id="JEMT01012310">
    <property type="protein sequence ID" value="EXX76173.1"/>
    <property type="molecule type" value="Genomic_DNA"/>
</dbReference>
<reference evidence="1 2" key="1">
    <citation type="submission" date="2014-02" db="EMBL/GenBank/DDBJ databases">
        <title>Single nucleus genome sequencing reveals high similarity among nuclei of an endomycorrhizal fungus.</title>
        <authorList>
            <person name="Lin K."/>
            <person name="Geurts R."/>
            <person name="Zhang Z."/>
            <person name="Limpens E."/>
            <person name="Saunders D.G."/>
            <person name="Mu D."/>
            <person name="Pang E."/>
            <person name="Cao H."/>
            <person name="Cha H."/>
            <person name="Lin T."/>
            <person name="Zhou Q."/>
            <person name="Shang Y."/>
            <person name="Li Y."/>
            <person name="Ivanov S."/>
            <person name="Sharma T."/>
            <person name="Velzen R.V."/>
            <person name="Ruijter N.D."/>
            <person name="Aanen D.K."/>
            <person name="Win J."/>
            <person name="Kamoun S."/>
            <person name="Bisseling T."/>
            <person name="Huang S."/>
        </authorList>
    </citation>
    <scope>NUCLEOTIDE SEQUENCE [LARGE SCALE GENOMIC DNA]</scope>
    <source>
        <strain evidence="2">DAOM197198w</strain>
    </source>
</reference>
<protein>
    <recommendedName>
        <fullName evidence="3">F-box domain-containing protein</fullName>
    </recommendedName>
</protein>
<evidence type="ECO:0000313" key="2">
    <source>
        <dbReference type="Proteomes" id="UP000022910"/>
    </source>
</evidence>
<dbReference type="HOGENOM" id="CLU_028913_8_1_1"/>
<sequence>MPRFNKDILFLVIEELQRDIKSLFSCLLVSRNWCETAMPILWKDPWCYDINYSKKNSLFIIIAIYLSDNVKEFKDFLTRQGLSSSPKSLLFDYLSFCRSFNVPVLNTLVSICPSELHNQFLLQEIYGFMIKKCPGFKCTSIELFKHQPFYFLENKARLGSLCELKCDTSVDSLHFNELANVCNFIQRLIIINKCLKVNDGIVNLIEVQKNLKYFEWKDDFNDFEDNFENDPYEKIFLALAKNADTLNFLILSLHYIESQNLEQIVLQDLLTKLYKLKTLIITGDVFMQFSEEQIRMLVYQELEIFNMDLISLPEVSCIIENSGGHLKEIPLNYDYYESNYDNIEEEESLIFIRQIYEKCILIENLSLIILSSEQYFTEFERLLISCKNLKSLTLRMVNNDDEEAGEDLLNTLIRSAPTNLNEIRFLNNFKFSLESLENFLEGWKGRHVISIYTSNPVHKENSYMNLVNRYKNIGVIKNFICDL</sequence>
<dbReference type="OrthoDB" id="2452946at2759"/>
<proteinExistence type="predicted"/>
<organism evidence="1 2">
    <name type="scientific">Rhizophagus irregularis (strain DAOM 197198w)</name>
    <name type="common">Glomus intraradices</name>
    <dbReference type="NCBI Taxonomy" id="1432141"/>
    <lineage>
        <taxon>Eukaryota</taxon>
        <taxon>Fungi</taxon>
        <taxon>Fungi incertae sedis</taxon>
        <taxon>Mucoromycota</taxon>
        <taxon>Glomeromycotina</taxon>
        <taxon>Glomeromycetes</taxon>
        <taxon>Glomerales</taxon>
        <taxon>Glomeraceae</taxon>
        <taxon>Rhizophagus</taxon>
    </lineage>
</organism>
<dbReference type="Proteomes" id="UP000022910">
    <property type="component" value="Unassembled WGS sequence"/>
</dbReference>
<evidence type="ECO:0000313" key="1">
    <source>
        <dbReference type="EMBL" id="EXX76173.1"/>
    </source>
</evidence>
<evidence type="ECO:0008006" key="3">
    <source>
        <dbReference type="Google" id="ProtNLM"/>
    </source>
</evidence>
<accession>A0A015NAF1</accession>
<gene>
    <name evidence="1" type="ORF">RirG_035490</name>
</gene>